<protein>
    <submittedName>
        <fullName evidence="1">Uncharacterized protein</fullName>
    </submittedName>
</protein>
<reference evidence="1" key="1">
    <citation type="submission" date="2021-01" db="EMBL/GenBank/DDBJ databases">
        <authorList>
            <consortium name="Genoscope - CEA"/>
            <person name="William W."/>
        </authorList>
    </citation>
    <scope>NUCLEOTIDE SEQUENCE</scope>
</reference>
<dbReference type="AlphaFoldDB" id="A0A8S1RVE1"/>
<gene>
    <name evidence="1" type="ORF">PSON_ATCC_30995.1.T5310004</name>
</gene>
<keyword evidence="2" id="KW-1185">Reference proteome</keyword>
<evidence type="ECO:0000313" key="1">
    <source>
        <dbReference type="EMBL" id="CAD8131390.1"/>
    </source>
</evidence>
<evidence type="ECO:0000313" key="2">
    <source>
        <dbReference type="Proteomes" id="UP000692954"/>
    </source>
</evidence>
<name>A0A8S1RVE1_9CILI</name>
<accession>A0A8S1RVE1</accession>
<proteinExistence type="predicted"/>
<dbReference type="Proteomes" id="UP000692954">
    <property type="component" value="Unassembled WGS sequence"/>
</dbReference>
<comment type="caution">
    <text evidence="1">The sequence shown here is derived from an EMBL/GenBank/DDBJ whole genome shotgun (WGS) entry which is preliminary data.</text>
</comment>
<sequence length="93" mass="11474">MEQFTFRRQSLFQVFQDNYYNLKQGKKEYLQILHHWQNKKLVNLIRVVMRLCQNALLKLKRLFRLCQKQKNHAILFQEILMPAQLHLNEIFLT</sequence>
<dbReference type="EMBL" id="CAJJDN010000531">
    <property type="protein sequence ID" value="CAD8131390.1"/>
    <property type="molecule type" value="Genomic_DNA"/>
</dbReference>
<organism evidence="1 2">
    <name type="scientific">Paramecium sonneborni</name>
    <dbReference type="NCBI Taxonomy" id="65129"/>
    <lineage>
        <taxon>Eukaryota</taxon>
        <taxon>Sar</taxon>
        <taxon>Alveolata</taxon>
        <taxon>Ciliophora</taxon>
        <taxon>Intramacronucleata</taxon>
        <taxon>Oligohymenophorea</taxon>
        <taxon>Peniculida</taxon>
        <taxon>Parameciidae</taxon>
        <taxon>Paramecium</taxon>
    </lineage>
</organism>